<reference evidence="3" key="1">
    <citation type="journal article" date="2019" name="Int. J. Syst. Evol. Microbiol.">
        <title>The Global Catalogue of Microorganisms (GCM) 10K type strain sequencing project: providing services to taxonomists for standard genome sequencing and annotation.</title>
        <authorList>
            <consortium name="The Broad Institute Genomics Platform"/>
            <consortium name="The Broad Institute Genome Sequencing Center for Infectious Disease"/>
            <person name="Wu L."/>
            <person name="Ma J."/>
        </authorList>
    </citation>
    <scope>NUCLEOTIDE SEQUENCE [LARGE SCALE GENOMIC DNA]</scope>
    <source>
        <strain evidence="3">CGMCC 1.15341</strain>
    </source>
</reference>
<keyword evidence="1" id="KW-1133">Transmembrane helix</keyword>
<evidence type="ECO:0000313" key="3">
    <source>
        <dbReference type="Proteomes" id="UP000629025"/>
    </source>
</evidence>
<feature type="transmembrane region" description="Helical" evidence="1">
    <location>
        <begin position="38"/>
        <end position="61"/>
    </location>
</feature>
<accession>A0ABQ1JZE4</accession>
<keyword evidence="1" id="KW-0472">Membrane</keyword>
<protein>
    <submittedName>
        <fullName evidence="2">Uncharacterized protein</fullName>
    </submittedName>
</protein>
<sequence length="223" mass="23156">MLPLIAVPVLHSSGAWIASTAAGGYVAATLSSTWVGAFIAGNAGILTGLGITSAAGVLAAMGGGLSSVGAVLGSGLSAIGLTGVAQSLGLAPATFLGLTVASWALVATSVVAVGVGYFFTQKKLAEINQERAKGGLAAVTLTEIIAEVRDYEKQALMNILEELEAEYRGIIILNRVLETVVIRGKTYNVSNLKYVIEKTGREYLGQRSNMPFRKIVLFVVKKK</sequence>
<dbReference type="Proteomes" id="UP000629025">
    <property type="component" value="Unassembled WGS sequence"/>
</dbReference>
<proteinExistence type="predicted"/>
<feature type="transmembrane region" description="Helical" evidence="1">
    <location>
        <begin position="95"/>
        <end position="119"/>
    </location>
</feature>
<evidence type="ECO:0000313" key="2">
    <source>
        <dbReference type="EMBL" id="GGB82225.1"/>
    </source>
</evidence>
<name>A0ABQ1JZE4_9GAMM</name>
<comment type="caution">
    <text evidence="2">The sequence shown here is derived from an EMBL/GenBank/DDBJ whole genome shotgun (WGS) entry which is preliminary data.</text>
</comment>
<feature type="transmembrane region" description="Helical" evidence="1">
    <location>
        <begin position="68"/>
        <end position="89"/>
    </location>
</feature>
<gene>
    <name evidence="2" type="ORF">GCM10011352_05040</name>
</gene>
<dbReference type="RefSeq" id="WP_188745518.1">
    <property type="nucleotide sequence ID" value="NZ_BMIJ01000001.1"/>
</dbReference>
<evidence type="ECO:0000256" key="1">
    <source>
        <dbReference type="SAM" id="Phobius"/>
    </source>
</evidence>
<organism evidence="2 3">
    <name type="scientific">Marinobacterium zhoushanense</name>
    <dbReference type="NCBI Taxonomy" id="1679163"/>
    <lineage>
        <taxon>Bacteria</taxon>
        <taxon>Pseudomonadati</taxon>
        <taxon>Pseudomonadota</taxon>
        <taxon>Gammaproteobacteria</taxon>
        <taxon>Oceanospirillales</taxon>
        <taxon>Oceanospirillaceae</taxon>
        <taxon>Marinobacterium</taxon>
    </lineage>
</organism>
<keyword evidence="1" id="KW-0812">Transmembrane</keyword>
<keyword evidence="3" id="KW-1185">Reference proteome</keyword>
<dbReference type="EMBL" id="BMIJ01000001">
    <property type="protein sequence ID" value="GGB82225.1"/>
    <property type="molecule type" value="Genomic_DNA"/>
</dbReference>